<dbReference type="Gene3D" id="3.40.50.1820">
    <property type="entry name" value="alpha/beta hydrolase"/>
    <property type="match status" value="1"/>
</dbReference>
<organism evidence="2 3">
    <name type="scientific">Panagrolaimus davidi</name>
    <dbReference type="NCBI Taxonomy" id="227884"/>
    <lineage>
        <taxon>Eukaryota</taxon>
        <taxon>Metazoa</taxon>
        <taxon>Ecdysozoa</taxon>
        <taxon>Nematoda</taxon>
        <taxon>Chromadorea</taxon>
        <taxon>Rhabditida</taxon>
        <taxon>Tylenchina</taxon>
        <taxon>Panagrolaimomorpha</taxon>
        <taxon>Panagrolaimoidea</taxon>
        <taxon>Panagrolaimidae</taxon>
        <taxon>Panagrolaimus</taxon>
    </lineage>
</organism>
<dbReference type="Pfam" id="PF00135">
    <property type="entry name" value="COesterase"/>
    <property type="match status" value="1"/>
</dbReference>
<evidence type="ECO:0000259" key="1">
    <source>
        <dbReference type="Pfam" id="PF00135"/>
    </source>
</evidence>
<keyword evidence="2" id="KW-1185">Reference proteome</keyword>
<dbReference type="Proteomes" id="UP000887578">
    <property type="component" value="Unplaced"/>
</dbReference>
<protein>
    <submittedName>
        <fullName evidence="3">Carboxylesterase type B domain-containing protein</fullName>
    </submittedName>
</protein>
<dbReference type="WBParaSite" id="PDA_v2.g28803.t1">
    <property type="protein sequence ID" value="PDA_v2.g28803.t1"/>
    <property type="gene ID" value="PDA_v2.g28803"/>
</dbReference>
<dbReference type="PANTHER" id="PTHR44590:SF3">
    <property type="entry name" value="CARBOXYLESTERASE TYPE B DOMAIN-CONTAINING PROTEIN"/>
    <property type="match status" value="1"/>
</dbReference>
<dbReference type="AlphaFoldDB" id="A0A914QN70"/>
<dbReference type="PANTHER" id="PTHR44590">
    <property type="entry name" value="CARBOXYLIC ESTER HYDROLASE-RELATED"/>
    <property type="match status" value="1"/>
</dbReference>
<dbReference type="InterPro" id="IPR002018">
    <property type="entry name" value="CarbesteraseB"/>
</dbReference>
<feature type="domain" description="Carboxylesterase type B" evidence="1">
    <location>
        <begin position="15"/>
        <end position="141"/>
    </location>
</feature>
<proteinExistence type="predicted"/>
<evidence type="ECO:0000313" key="2">
    <source>
        <dbReference type="Proteomes" id="UP000887578"/>
    </source>
</evidence>
<evidence type="ECO:0000313" key="3">
    <source>
        <dbReference type="WBParaSite" id="PDA_v2.g28803.t1"/>
    </source>
</evidence>
<dbReference type="SUPFAM" id="SSF53474">
    <property type="entry name" value="alpha/beta-Hydrolases"/>
    <property type="match status" value="1"/>
</dbReference>
<reference evidence="3" key="1">
    <citation type="submission" date="2022-11" db="UniProtKB">
        <authorList>
            <consortium name="WormBaseParasite"/>
        </authorList>
    </citation>
    <scope>IDENTIFICATION</scope>
</reference>
<dbReference type="InterPro" id="IPR029058">
    <property type="entry name" value="AB_hydrolase_fold"/>
</dbReference>
<accession>A0A914QN70</accession>
<sequence>MGCGVSSNNNVYPRPEAVTEYGKINGKHFVLKDGRVADVFLGIPFAKPPVGELRFEKPQAPEPWEKIKSTIKYKNRPIQQDYFWDRIQSGKSKSEDCLYLNIMTPNWNPSSSTKGFPVMFYIHGGGYSVDSDAKIPYENICK</sequence>
<name>A0A914QN70_9BILA</name>